<dbReference type="NCBIfam" id="NF009381">
    <property type="entry name" value="PRK12740.1-5"/>
    <property type="match status" value="1"/>
</dbReference>
<proteinExistence type="inferred from homology"/>
<dbReference type="Pfam" id="PF00009">
    <property type="entry name" value="GTP_EFTU"/>
    <property type="match status" value="1"/>
</dbReference>
<dbReference type="NCBIfam" id="TIGR00484">
    <property type="entry name" value="EF-G"/>
    <property type="match status" value="1"/>
</dbReference>
<dbReference type="Gene3D" id="3.30.70.870">
    <property type="entry name" value="Elongation Factor G (Translational Gtpase), domain 3"/>
    <property type="match status" value="1"/>
</dbReference>
<evidence type="ECO:0000313" key="11">
    <source>
        <dbReference type="EMBL" id="ATB38749.1"/>
    </source>
</evidence>
<dbReference type="InterPro" id="IPR005225">
    <property type="entry name" value="Small_GTP-bd"/>
</dbReference>
<dbReference type="FunFam" id="3.30.70.240:FF:000001">
    <property type="entry name" value="Elongation factor G"/>
    <property type="match status" value="1"/>
</dbReference>
<dbReference type="PROSITE" id="PS00301">
    <property type="entry name" value="G_TR_1"/>
    <property type="match status" value="1"/>
</dbReference>
<dbReference type="GO" id="GO:0005737">
    <property type="term" value="C:cytoplasm"/>
    <property type="evidence" value="ECO:0007669"/>
    <property type="project" value="UniProtKB-SubCell"/>
</dbReference>
<dbReference type="SMART" id="SM00889">
    <property type="entry name" value="EFG_IV"/>
    <property type="match status" value="1"/>
</dbReference>
<feature type="domain" description="Tr-type G" evidence="10">
    <location>
        <begin position="8"/>
        <end position="287"/>
    </location>
</feature>
<dbReference type="InterPro" id="IPR020568">
    <property type="entry name" value="Ribosomal_Su5_D2-typ_SF"/>
</dbReference>
<evidence type="ECO:0000256" key="6">
    <source>
        <dbReference type="ARBA" id="ARBA00023134"/>
    </source>
</evidence>
<dbReference type="Gene3D" id="3.30.70.240">
    <property type="match status" value="1"/>
</dbReference>
<dbReference type="InterPro" id="IPR009022">
    <property type="entry name" value="EFG_III"/>
</dbReference>
<evidence type="ECO:0000256" key="9">
    <source>
        <dbReference type="SAM" id="MobiDB-lite"/>
    </source>
</evidence>
<organism evidence="11 12">
    <name type="scientific">Cystobacter fuscus</name>
    <dbReference type="NCBI Taxonomy" id="43"/>
    <lineage>
        <taxon>Bacteria</taxon>
        <taxon>Pseudomonadati</taxon>
        <taxon>Myxococcota</taxon>
        <taxon>Myxococcia</taxon>
        <taxon>Myxococcales</taxon>
        <taxon>Cystobacterineae</taxon>
        <taxon>Archangiaceae</taxon>
        <taxon>Cystobacter</taxon>
    </lineage>
</organism>
<dbReference type="GO" id="GO:0003746">
    <property type="term" value="F:translation elongation factor activity"/>
    <property type="evidence" value="ECO:0007669"/>
    <property type="project" value="UniProtKB-UniRule"/>
</dbReference>
<evidence type="ECO:0000256" key="4">
    <source>
        <dbReference type="ARBA" id="ARBA00022768"/>
    </source>
</evidence>
<feature type="region of interest" description="Disordered" evidence="9">
    <location>
        <begin position="290"/>
        <end position="309"/>
    </location>
</feature>
<dbReference type="CDD" id="cd03713">
    <property type="entry name" value="EFG_mtEFG_C"/>
    <property type="match status" value="1"/>
</dbReference>
<dbReference type="Pfam" id="PF03764">
    <property type="entry name" value="EFG_IV"/>
    <property type="match status" value="1"/>
</dbReference>
<dbReference type="SUPFAM" id="SSF50447">
    <property type="entry name" value="Translation proteins"/>
    <property type="match status" value="1"/>
</dbReference>
<dbReference type="CDD" id="cd04088">
    <property type="entry name" value="EFG_mtEFG_II"/>
    <property type="match status" value="1"/>
</dbReference>
<dbReference type="KEGG" id="cfus:CYFUS_004184"/>
<sequence length="691" mass="76582">MPREYPLERYRNIGIMAHIDAGKTTTTERILFYAGAIHKMGEVHEGTTTTDWMVQERERGITITSAAITAFWNRNEQKYRINIIDTPGHVDFTIEVERSLRVLDGAVAVFDAVNGVEPQSVTVWRQADKYKVPRICFVNKMDRVGADYEMSVGTIREKLGARPVRLQLPLGAEDKHRGVIDLVRMKALVFSDSEMGSRFDEVEIPEEFRAEADAARAELVETAAEQDDALTEKFLEGTELTEAEIRSAIRKGCLALRIFPVFCGSAFKHKGVQPLLDAVVDYLPGPLDIPSVQGKNPKGKEETRETSDKAPLSALAFKIMPDPSFPSQSLTFLRIYSGSLESGSAVWNSVKGKRERIGRLVQMRADKKDEVAECYAGDICAVVGMKLATTGDTLCDDKHPIILEQMEFPEPVIDVAIEPKSTADQEKIHTSLARLAAEDPSFRVRTNEETGQTLIAGMGELHLEIIVDRLLREHKVDANVGKPQVAYRETITRTVESEGKFMRPLGGKNQFGHVWLRVSPNKAGQGFVFENTIPAEKVTKEFVEAARQGVQESLQSGPIAGYPLLDVKVEAYDGSMHETESSEMAFKIAGSMAFREAVRGAEPVLLEPIMDCEVVTPNDFTGDVIGDLTARRGRIQGMEPRPGGVQAILAQVPLAKMFGYSTDLRSRSQGRATYTMRFSNYAPAPKDALNR</sequence>
<dbReference type="HAMAP" id="MF_00054_B">
    <property type="entry name" value="EF_G_EF_2_B"/>
    <property type="match status" value="1"/>
</dbReference>
<dbReference type="Pfam" id="PF03144">
    <property type="entry name" value="GTP_EFTU_D2"/>
    <property type="match status" value="1"/>
</dbReference>
<dbReference type="CDD" id="cd01886">
    <property type="entry name" value="EF-G"/>
    <property type="match status" value="1"/>
</dbReference>
<dbReference type="FunFam" id="2.40.30.10:FF:000006">
    <property type="entry name" value="Elongation factor G"/>
    <property type="match status" value="1"/>
</dbReference>
<dbReference type="InterPro" id="IPR035649">
    <property type="entry name" value="EFG_V"/>
</dbReference>
<feature type="compositionally biased region" description="Basic and acidic residues" evidence="9">
    <location>
        <begin position="298"/>
        <end position="308"/>
    </location>
</feature>
<dbReference type="CDD" id="cd16262">
    <property type="entry name" value="EFG_III"/>
    <property type="match status" value="1"/>
</dbReference>
<dbReference type="RefSeq" id="WP_095986885.1">
    <property type="nucleotide sequence ID" value="NZ_CP022098.1"/>
</dbReference>
<dbReference type="InterPro" id="IPR035647">
    <property type="entry name" value="EFG_III/V"/>
</dbReference>
<evidence type="ECO:0000256" key="3">
    <source>
        <dbReference type="ARBA" id="ARBA00022741"/>
    </source>
</evidence>
<dbReference type="GO" id="GO:0005525">
    <property type="term" value="F:GTP binding"/>
    <property type="evidence" value="ECO:0007669"/>
    <property type="project" value="UniProtKB-UniRule"/>
</dbReference>
<accession>A0A250J484</accession>
<dbReference type="InterPro" id="IPR005517">
    <property type="entry name" value="Transl_elong_EFG/EF2_IV"/>
</dbReference>
<feature type="binding site" evidence="8">
    <location>
        <begin position="85"/>
        <end position="89"/>
    </location>
    <ligand>
        <name>GTP</name>
        <dbReference type="ChEBI" id="CHEBI:37565"/>
    </ligand>
</feature>
<dbReference type="InterPro" id="IPR041095">
    <property type="entry name" value="EFG_II"/>
</dbReference>
<dbReference type="FunFam" id="3.40.50.300:FF:000029">
    <property type="entry name" value="Elongation factor G"/>
    <property type="match status" value="1"/>
</dbReference>
<dbReference type="SMART" id="SM00838">
    <property type="entry name" value="EFG_C"/>
    <property type="match status" value="1"/>
</dbReference>
<dbReference type="AlphaFoldDB" id="A0A250J484"/>
<feature type="binding site" evidence="8">
    <location>
        <begin position="139"/>
        <end position="142"/>
    </location>
    <ligand>
        <name>GTP</name>
        <dbReference type="ChEBI" id="CHEBI:37565"/>
    </ligand>
</feature>
<dbReference type="InterPro" id="IPR031157">
    <property type="entry name" value="G_TR_CS"/>
</dbReference>
<dbReference type="PRINTS" id="PR00315">
    <property type="entry name" value="ELONGATNFCT"/>
</dbReference>
<evidence type="ECO:0000256" key="1">
    <source>
        <dbReference type="ARBA" id="ARBA00005870"/>
    </source>
</evidence>
<evidence type="ECO:0000256" key="5">
    <source>
        <dbReference type="ARBA" id="ARBA00022917"/>
    </source>
</evidence>
<dbReference type="PROSITE" id="PS51722">
    <property type="entry name" value="G_TR_2"/>
    <property type="match status" value="1"/>
</dbReference>
<dbReference type="SUPFAM" id="SSF52540">
    <property type="entry name" value="P-loop containing nucleoside triphosphate hydrolases"/>
    <property type="match status" value="1"/>
</dbReference>
<evidence type="ECO:0000256" key="8">
    <source>
        <dbReference type="HAMAP-Rule" id="MF_00054"/>
    </source>
</evidence>
<dbReference type="Proteomes" id="UP000217257">
    <property type="component" value="Chromosome"/>
</dbReference>
<dbReference type="FunFam" id="3.30.70.870:FF:000001">
    <property type="entry name" value="Elongation factor G"/>
    <property type="match status" value="1"/>
</dbReference>
<dbReference type="Gene3D" id="3.40.50.300">
    <property type="entry name" value="P-loop containing nucleotide triphosphate hydrolases"/>
    <property type="match status" value="1"/>
</dbReference>
<dbReference type="EMBL" id="CP022098">
    <property type="protein sequence ID" value="ATB38749.1"/>
    <property type="molecule type" value="Genomic_DNA"/>
</dbReference>
<dbReference type="PANTHER" id="PTHR43261">
    <property type="entry name" value="TRANSLATION ELONGATION FACTOR G-RELATED"/>
    <property type="match status" value="1"/>
</dbReference>
<evidence type="ECO:0000256" key="7">
    <source>
        <dbReference type="ARBA" id="ARBA00024731"/>
    </source>
</evidence>
<dbReference type="InterPro" id="IPR014721">
    <property type="entry name" value="Ribsml_uS5_D2-typ_fold_subgr"/>
</dbReference>
<dbReference type="Pfam" id="PF00679">
    <property type="entry name" value="EFG_C"/>
    <property type="match status" value="1"/>
</dbReference>
<dbReference type="SUPFAM" id="SSF54211">
    <property type="entry name" value="Ribosomal protein S5 domain 2-like"/>
    <property type="match status" value="1"/>
</dbReference>
<dbReference type="Gene3D" id="2.40.30.10">
    <property type="entry name" value="Translation factors"/>
    <property type="match status" value="1"/>
</dbReference>
<keyword evidence="6 8" id="KW-0342">GTP-binding</keyword>
<reference evidence="11 12" key="1">
    <citation type="submission" date="2017-06" db="EMBL/GenBank/DDBJ databases">
        <title>Sequencing and comparative analysis of myxobacterial genomes.</title>
        <authorList>
            <person name="Rupp O."/>
            <person name="Goesmann A."/>
            <person name="Sogaard-Andersen L."/>
        </authorList>
    </citation>
    <scope>NUCLEOTIDE SEQUENCE [LARGE SCALE GENOMIC DNA]</scope>
    <source>
        <strain evidence="11 12">DSM 52655</strain>
    </source>
</reference>
<comment type="function">
    <text evidence="7 8">Catalyzes the GTP-dependent ribosomal translocation step during translation elongation. During this step, the ribosome changes from the pre-translocational (PRE) to the post-translocational (POST) state as the newly formed A-site-bound peptidyl-tRNA and P-site-bound deacylated tRNA move to the P and E sites, respectively. Catalyzes the coordinated movement of the two tRNA molecules, the mRNA and conformational changes in the ribosome.</text>
</comment>
<dbReference type="CDD" id="cd01434">
    <property type="entry name" value="EFG_mtEFG1_IV"/>
    <property type="match status" value="1"/>
</dbReference>
<dbReference type="NCBIfam" id="TIGR00231">
    <property type="entry name" value="small_GTP"/>
    <property type="match status" value="1"/>
</dbReference>
<gene>
    <name evidence="8" type="primary">fusA</name>
    <name evidence="11" type="ORF">CYFUS_004184</name>
</gene>
<dbReference type="Gene3D" id="3.30.230.10">
    <property type="match status" value="1"/>
</dbReference>
<dbReference type="SUPFAM" id="SSF54980">
    <property type="entry name" value="EF-G C-terminal domain-like"/>
    <property type="match status" value="2"/>
</dbReference>
<evidence type="ECO:0000313" key="12">
    <source>
        <dbReference type="Proteomes" id="UP000217257"/>
    </source>
</evidence>
<dbReference type="InterPro" id="IPR047872">
    <property type="entry name" value="EFG_IV"/>
</dbReference>
<keyword evidence="3 8" id="KW-0547">Nucleotide-binding</keyword>
<dbReference type="GO" id="GO:0032790">
    <property type="term" value="P:ribosome disassembly"/>
    <property type="evidence" value="ECO:0007669"/>
    <property type="project" value="TreeGrafter"/>
</dbReference>
<dbReference type="Pfam" id="PF14492">
    <property type="entry name" value="EFG_III"/>
    <property type="match status" value="1"/>
</dbReference>
<dbReference type="PANTHER" id="PTHR43261:SF1">
    <property type="entry name" value="RIBOSOME-RELEASING FACTOR 2, MITOCHONDRIAL"/>
    <property type="match status" value="1"/>
</dbReference>
<dbReference type="InterPro" id="IPR009000">
    <property type="entry name" value="Transl_B-barrel_sf"/>
</dbReference>
<dbReference type="InterPro" id="IPR004161">
    <property type="entry name" value="EFTu-like_2"/>
</dbReference>
<keyword evidence="8" id="KW-0963">Cytoplasm</keyword>
<evidence type="ECO:0000256" key="2">
    <source>
        <dbReference type="ARBA" id="ARBA00017872"/>
    </source>
</evidence>
<feature type="binding site" evidence="8">
    <location>
        <begin position="17"/>
        <end position="24"/>
    </location>
    <ligand>
        <name>GTP</name>
        <dbReference type="ChEBI" id="CHEBI:37565"/>
    </ligand>
</feature>
<keyword evidence="4 8" id="KW-0251">Elongation factor</keyword>
<comment type="subcellular location">
    <subcellularLocation>
        <location evidence="8">Cytoplasm</location>
    </subcellularLocation>
</comment>
<dbReference type="InterPro" id="IPR000795">
    <property type="entry name" value="T_Tr_GTP-bd_dom"/>
</dbReference>
<dbReference type="GO" id="GO:0003924">
    <property type="term" value="F:GTPase activity"/>
    <property type="evidence" value="ECO:0007669"/>
    <property type="project" value="InterPro"/>
</dbReference>
<protein>
    <recommendedName>
        <fullName evidence="2 8">Elongation factor G</fullName>
        <shortName evidence="8">EF-G</shortName>
    </recommendedName>
</protein>
<dbReference type="InterPro" id="IPR027417">
    <property type="entry name" value="P-loop_NTPase"/>
</dbReference>
<dbReference type="InterPro" id="IPR004540">
    <property type="entry name" value="Transl_elong_EFG/EF2"/>
</dbReference>
<dbReference type="InterPro" id="IPR000640">
    <property type="entry name" value="EFG_V-like"/>
</dbReference>
<comment type="similarity">
    <text evidence="1 8">Belongs to the TRAFAC class translation factor GTPase superfamily. Classic translation factor GTPase family. EF-G/EF-2 subfamily.</text>
</comment>
<name>A0A250J484_9BACT</name>
<evidence type="ECO:0000259" key="10">
    <source>
        <dbReference type="PROSITE" id="PS51722"/>
    </source>
</evidence>
<keyword evidence="5 8" id="KW-0648">Protein biosynthesis</keyword>